<gene>
    <name evidence="2" type="ORF">GCM10011608_07120</name>
</gene>
<dbReference type="InterPro" id="IPR011009">
    <property type="entry name" value="Kinase-like_dom_sf"/>
</dbReference>
<accession>A0A917WSC3</accession>
<dbReference type="InterPro" id="IPR002575">
    <property type="entry name" value="Aminoglycoside_PTrfase"/>
</dbReference>
<evidence type="ECO:0000313" key="3">
    <source>
        <dbReference type="Proteomes" id="UP000608890"/>
    </source>
</evidence>
<feature type="domain" description="Aminoglycoside phosphotransferase" evidence="1">
    <location>
        <begin position="74"/>
        <end position="266"/>
    </location>
</feature>
<dbReference type="AlphaFoldDB" id="A0A917WSC3"/>
<dbReference type="Pfam" id="PF01636">
    <property type="entry name" value="APH"/>
    <property type="match status" value="1"/>
</dbReference>
<dbReference type="SUPFAM" id="SSF56112">
    <property type="entry name" value="Protein kinase-like (PK-like)"/>
    <property type="match status" value="1"/>
</dbReference>
<reference evidence="2" key="1">
    <citation type="journal article" date="2014" name="Int. J. Syst. Evol. Microbiol.">
        <title>Complete genome sequence of Corynebacterium casei LMG S-19264T (=DSM 44701T), isolated from a smear-ripened cheese.</title>
        <authorList>
            <consortium name="US DOE Joint Genome Institute (JGI-PGF)"/>
            <person name="Walter F."/>
            <person name="Albersmeier A."/>
            <person name="Kalinowski J."/>
            <person name="Ruckert C."/>
        </authorList>
    </citation>
    <scope>NUCLEOTIDE SEQUENCE</scope>
    <source>
        <strain evidence="2">CGMCC 4.7312</strain>
    </source>
</reference>
<protein>
    <submittedName>
        <fullName evidence="2">Aminoglycoside phosphotransferase</fullName>
    </submittedName>
</protein>
<organism evidence="2 3">
    <name type="scientific">Micromonospora sonchi</name>
    <dbReference type="NCBI Taxonomy" id="1763543"/>
    <lineage>
        <taxon>Bacteria</taxon>
        <taxon>Bacillati</taxon>
        <taxon>Actinomycetota</taxon>
        <taxon>Actinomycetes</taxon>
        <taxon>Micromonosporales</taxon>
        <taxon>Micromonosporaceae</taxon>
        <taxon>Micromonospora</taxon>
    </lineage>
</organism>
<evidence type="ECO:0000259" key="1">
    <source>
        <dbReference type="Pfam" id="PF01636"/>
    </source>
</evidence>
<name>A0A917WSC3_9ACTN</name>
<dbReference type="Gene3D" id="3.90.1200.10">
    <property type="match status" value="1"/>
</dbReference>
<dbReference type="EMBL" id="BMNB01000002">
    <property type="protein sequence ID" value="GGM24857.1"/>
    <property type="molecule type" value="Genomic_DNA"/>
</dbReference>
<dbReference type="Proteomes" id="UP000608890">
    <property type="component" value="Unassembled WGS sequence"/>
</dbReference>
<comment type="caution">
    <text evidence="2">The sequence shown here is derived from an EMBL/GenBank/DDBJ whole genome shotgun (WGS) entry which is preliminary data.</text>
</comment>
<proteinExistence type="predicted"/>
<reference evidence="2" key="2">
    <citation type="submission" date="2020-09" db="EMBL/GenBank/DDBJ databases">
        <authorList>
            <person name="Sun Q."/>
            <person name="Zhou Y."/>
        </authorList>
    </citation>
    <scope>NUCLEOTIDE SEQUENCE</scope>
    <source>
        <strain evidence="2">CGMCC 4.7312</strain>
    </source>
</reference>
<keyword evidence="3" id="KW-1185">Reference proteome</keyword>
<sequence>MKRTFLQADEFRDLVADQFGGDRRIVTLDRLTGGTKKGVYRLRLDDRTQMIVYVWAAGENYWPPSPTVPDDPFTDASGAELFAANHAALAAVDVRIPRLLMLDRDRRYLDADVALLEDAGRVKLEALLERDPAAAARPLSALGDALRRMHTTLGANYGKLAAIERGAANQSRRTEDIIVDRALSHLQATAVRDSRLAEAHDRITAHVRQLRDAVTERRTYGLVHGELGPDHVLVTPDGEPVMIDIEGLTYFDVEWEHAWLRMRFGDAYPLLRPVDLDPHRLELYRYAQVLSLIEGPLRIADTDFPNRQWMLDLAEWNINKALAALRPTTSSRL</sequence>
<dbReference type="RefSeq" id="WP_189040759.1">
    <property type="nucleotide sequence ID" value="NZ_BMNB01000002.1"/>
</dbReference>
<evidence type="ECO:0000313" key="2">
    <source>
        <dbReference type="EMBL" id="GGM24857.1"/>
    </source>
</evidence>